<dbReference type="GO" id="GO:0006310">
    <property type="term" value="P:DNA recombination"/>
    <property type="evidence" value="ECO:0007669"/>
    <property type="project" value="UniProtKB-KW"/>
</dbReference>
<keyword evidence="2" id="KW-0229">DNA integration</keyword>
<dbReference type="InterPro" id="IPR050090">
    <property type="entry name" value="Tyrosine_recombinase_XerCD"/>
</dbReference>
<dbReference type="SUPFAM" id="SSF56349">
    <property type="entry name" value="DNA breaking-rejoining enzymes"/>
    <property type="match status" value="1"/>
</dbReference>
<evidence type="ECO:0000256" key="3">
    <source>
        <dbReference type="ARBA" id="ARBA00023125"/>
    </source>
</evidence>
<reference evidence="6 7" key="1">
    <citation type="submission" date="2017-11" db="EMBL/GenBank/DDBJ databases">
        <title>Comparitive Functional Genomics of Dry Heat Resistant strains isolated from the Viking Spacecraft.</title>
        <authorList>
            <person name="Seuylemezian A."/>
            <person name="Cooper K."/>
            <person name="Vaishampayan P."/>
        </authorList>
    </citation>
    <scope>NUCLEOTIDE SEQUENCE [LARGE SCALE GENOMIC DNA]</scope>
    <source>
        <strain evidence="6 7">V32-6</strain>
    </source>
</reference>
<evidence type="ECO:0000259" key="5">
    <source>
        <dbReference type="PROSITE" id="PS51898"/>
    </source>
</evidence>
<dbReference type="Proteomes" id="UP000234950">
    <property type="component" value="Unassembled WGS sequence"/>
</dbReference>
<dbReference type="PANTHER" id="PTHR30349">
    <property type="entry name" value="PHAGE INTEGRASE-RELATED"/>
    <property type="match status" value="1"/>
</dbReference>
<keyword evidence="7" id="KW-1185">Reference proteome</keyword>
<dbReference type="CDD" id="cd01189">
    <property type="entry name" value="INT_ICEBs1_C_like"/>
    <property type="match status" value="1"/>
</dbReference>
<evidence type="ECO:0000313" key="6">
    <source>
        <dbReference type="EMBL" id="PLS04004.1"/>
    </source>
</evidence>
<dbReference type="Gene3D" id="1.10.443.10">
    <property type="entry name" value="Intergrase catalytic core"/>
    <property type="match status" value="1"/>
</dbReference>
<dbReference type="InterPro" id="IPR002104">
    <property type="entry name" value="Integrase_catalytic"/>
</dbReference>
<dbReference type="InterPro" id="IPR028259">
    <property type="entry name" value="AP2-like_int_N"/>
</dbReference>
<protein>
    <submittedName>
        <fullName evidence="6">Site-specific integrase</fullName>
    </submittedName>
</protein>
<sequence length="378" mass="43378">MKGSIKKDNKTGKYYFVVDVGKDTTGKRIQKKRRGFESKQDAELGLAKFLSEFNKEGNISKIDPDISFGEYMEGWFIERRNLIERTTLNNQVAFYKCYIASFLGSKKLGELSPIILQNFANDLFKSKNLAAGTIHKIFDVLKVSLRKAVKLKIINENPCMHVELPKIRRKEMQVWNLQQVNKFLSEVKIIRNSDQFFTAYLLAITTGMRQGEILGLRWKDIDFDKKLIFVKQILTHDGKELKSGTKTVAGTRTISISENVCVQLLKAKEKVENDKQLLGHKYIDNDLVVCTKKGSVIQPSNLLKTFKKDTEKIGLPLLRFHDLRHTHATMLIEQDINPKIIQERLGHSRIGVTLDIYSHVLPSMQQHVADKLDEMVII</sequence>
<comment type="similarity">
    <text evidence="1">Belongs to the 'phage' integrase family.</text>
</comment>
<dbReference type="Gene3D" id="1.10.150.130">
    <property type="match status" value="1"/>
</dbReference>
<dbReference type="InterPro" id="IPR011010">
    <property type="entry name" value="DNA_brk_join_enz"/>
</dbReference>
<dbReference type="Pfam" id="PF14659">
    <property type="entry name" value="Phage_int_SAM_3"/>
    <property type="match status" value="1"/>
</dbReference>
<comment type="caution">
    <text evidence="6">The sequence shown here is derived from an EMBL/GenBank/DDBJ whole genome shotgun (WGS) entry which is preliminary data.</text>
</comment>
<dbReference type="GO" id="GO:0015074">
    <property type="term" value="P:DNA integration"/>
    <property type="evidence" value="ECO:0007669"/>
    <property type="project" value="UniProtKB-KW"/>
</dbReference>
<evidence type="ECO:0000256" key="1">
    <source>
        <dbReference type="ARBA" id="ARBA00008857"/>
    </source>
</evidence>
<feature type="domain" description="Tyr recombinase" evidence="5">
    <location>
        <begin position="170"/>
        <end position="370"/>
    </location>
</feature>
<dbReference type="RefSeq" id="WP_101648269.1">
    <property type="nucleotide sequence ID" value="NZ_PGVE01000048.1"/>
</dbReference>
<evidence type="ECO:0000313" key="7">
    <source>
        <dbReference type="Proteomes" id="UP000234950"/>
    </source>
</evidence>
<keyword evidence="4" id="KW-0233">DNA recombination</keyword>
<dbReference type="InterPro" id="IPR013762">
    <property type="entry name" value="Integrase-like_cat_sf"/>
</dbReference>
<proteinExistence type="inferred from homology"/>
<dbReference type="PROSITE" id="PS51898">
    <property type="entry name" value="TYR_RECOMBINASE"/>
    <property type="match status" value="1"/>
</dbReference>
<dbReference type="InterPro" id="IPR010998">
    <property type="entry name" value="Integrase_recombinase_N"/>
</dbReference>
<evidence type="ECO:0000256" key="4">
    <source>
        <dbReference type="ARBA" id="ARBA00023172"/>
    </source>
</evidence>
<gene>
    <name evidence="6" type="ORF">CVD27_12655</name>
</gene>
<organism evidence="6 7">
    <name type="scientific">Neobacillus cucumis</name>
    <dbReference type="NCBI Taxonomy" id="1740721"/>
    <lineage>
        <taxon>Bacteria</taxon>
        <taxon>Bacillati</taxon>
        <taxon>Bacillota</taxon>
        <taxon>Bacilli</taxon>
        <taxon>Bacillales</taxon>
        <taxon>Bacillaceae</taxon>
        <taxon>Neobacillus</taxon>
    </lineage>
</organism>
<dbReference type="OrthoDB" id="9803188at2"/>
<evidence type="ECO:0000256" key="2">
    <source>
        <dbReference type="ARBA" id="ARBA00022908"/>
    </source>
</evidence>
<dbReference type="EMBL" id="PGVE01000048">
    <property type="protein sequence ID" value="PLS04004.1"/>
    <property type="molecule type" value="Genomic_DNA"/>
</dbReference>
<name>A0A2N5HEQ0_9BACI</name>
<dbReference type="PANTHER" id="PTHR30349:SF64">
    <property type="entry name" value="PROPHAGE INTEGRASE INTD-RELATED"/>
    <property type="match status" value="1"/>
</dbReference>
<dbReference type="GO" id="GO:0003677">
    <property type="term" value="F:DNA binding"/>
    <property type="evidence" value="ECO:0007669"/>
    <property type="project" value="UniProtKB-KW"/>
</dbReference>
<dbReference type="AlphaFoldDB" id="A0A2N5HEQ0"/>
<keyword evidence="3" id="KW-0238">DNA-binding</keyword>
<accession>A0A2N5HEQ0</accession>
<dbReference type="Pfam" id="PF00589">
    <property type="entry name" value="Phage_integrase"/>
    <property type="match status" value="1"/>
</dbReference>
<dbReference type="InterPro" id="IPR004107">
    <property type="entry name" value="Integrase_SAM-like_N"/>
</dbReference>
<dbReference type="Pfam" id="PF14657">
    <property type="entry name" value="Arm-DNA-bind_4"/>
    <property type="match status" value="1"/>
</dbReference>